<evidence type="ECO:0000256" key="1">
    <source>
        <dbReference type="ARBA" id="ARBA00022729"/>
    </source>
</evidence>
<reference evidence="3" key="2">
    <citation type="submission" date="2021-09" db="EMBL/GenBank/DDBJ databases">
        <authorList>
            <person name="Gilroy R."/>
        </authorList>
    </citation>
    <scope>NUCLEOTIDE SEQUENCE</scope>
    <source>
        <strain evidence="3">ChiGjej2B2-7701</strain>
    </source>
</reference>
<dbReference type="PANTHER" id="PTHR43208:SF1">
    <property type="entry name" value="ABC TRANSPORTER SUBSTRATE-BINDING PROTEIN"/>
    <property type="match status" value="1"/>
</dbReference>
<evidence type="ECO:0000313" key="3">
    <source>
        <dbReference type="EMBL" id="HJG30318.1"/>
    </source>
</evidence>
<dbReference type="GO" id="GO:0005886">
    <property type="term" value="C:plasma membrane"/>
    <property type="evidence" value="ECO:0007669"/>
    <property type="project" value="InterPro"/>
</dbReference>
<dbReference type="PANTHER" id="PTHR43208">
    <property type="entry name" value="ABC TRANSPORTER SUBSTRATE-BINDING PROTEIN"/>
    <property type="match status" value="1"/>
</dbReference>
<proteinExistence type="predicted"/>
<dbReference type="EMBL" id="DYVF01000021">
    <property type="protein sequence ID" value="HJG30318.1"/>
    <property type="molecule type" value="Genomic_DNA"/>
</dbReference>
<dbReference type="InterPro" id="IPR003760">
    <property type="entry name" value="PnrA-like"/>
</dbReference>
<dbReference type="SUPFAM" id="SSF110849">
    <property type="entry name" value="ParB/Sulfiredoxin"/>
    <property type="match status" value="1"/>
</dbReference>
<dbReference type="AlphaFoldDB" id="A0A921IPF6"/>
<dbReference type="InterPro" id="IPR036086">
    <property type="entry name" value="ParB/Sulfiredoxin_sf"/>
</dbReference>
<dbReference type="Proteomes" id="UP000746751">
    <property type="component" value="Unassembled WGS sequence"/>
</dbReference>
<feature type="domain" description="ABC transporter substrate-binding protein PnrA-like" evidence="2">
    <location>
        <begin position="297"/>
        <end position="464"/>
    </location>
</feature>
<protein>
    <submittedName>
        <fullName evidence="3">BMP family ABC transporter substrate-binding protein</fullName>
    </submittedName>
</protein>
<name>A0A921IPF6_9ACTN</name>
<evidence type="ECO:0000259" key="2">
    <source>
        <dbReference type="Pfam" id="PF02608"/>
    </source>
</evidence>
<reference evidence="3" key="1">
    <citation type="journal article" date="2021" name="PeerJ">
        <title>Extensive microbial diversity within the chicken gut microbiome revealed by metagenomics and culture.</title>
        <authorList>
            <person name="Gilroy R."/>
            <person name="Ravi A."/>
            <person name="Getino M."/>
            <person name="Pursley I."/>
            <person name="Horton D.L."/>
            <person name="Alikhan N.F."/>
            <person name="Baker D."/>
            <person name="Gharbi K."/>
            <person name="Hall N."/>
            <person name="Watson M."/>
            <person name="Adriaenssens E.M."/>
            <person name="Foster-Nyarko E."/>
            <person name="Jarju S."/>
            <person name="Secka A."/>
            <person name="Antonio M."/>
            <person name="Oren A."/>
            <person name="Chaudhuri R.R."/>
            <person name="La Ragione R."/>
            <person name="Hildebrand F."/>
            <person name="Pallen M.J."/>
        </authorList>
    </citation>
    <scope>NUCLEOTIDE SEQUENCE</scope>
    <source>
        <strain evidence="3">ChiGjej2B2-7701</strain>
    </source>
</reference>
<comment type="caution">
    <text evidence="3">The sequence shown here is derived from an EMBL/GenBank/DDBJ whole genome shotgun (WGS) entry which is preliminary data.</text>
</comment>
<evidence type="ECO:0000313" key="4">
    <source>
        <dbReference type="Proteomes" id="UP000746751"/>
    </source>
</evidence>
<organism evidence="3 4">
    <name type="scientific">Collinsella ihumii</name>
    <dbReference type="NCBI Taxonomy" id="1720204"/>
    <lineage>
        <taxon>Bacteria</taxon>
        <taxon>Bacillati</taxon>
        <taxon>Actinomycetota</taxon>
        <taxon>Coriobacteriia</taxon>
        <taxon>Coriobacteriales</taxon>
        <taxon>Coriobacteriaceae</taxon>
        <taxon>Collinsella</taxon>
    </lineage>
</organism>
<keyword evidence="1" id="KW-0732">Signal</keyword>
<gene>
    <name evidence="3" type="ORF">K8U80_02860</name>
</gene>
<accession>A0A921IPF6</accession>
<sequence length="654" mass="73528">MIEDYRKARKAGLRQVQQDVSAGRYPYPPALSEIIKDRGYQGEVPIGVVEIDMALIAGTRTQGRQNSFSRGFMPLLEETSEFAAKWSALIDSQREEGLRDPIIVYEYMQRFYVQEGNKRVSVMRYLEMPTITASVTRMLPMPSDSKESRIYQEFLRFYRVCPIYGITFSEEGSYERLAIFAGQDLDHPWPDERVADLRASFGSFAEAFSKRHGESLGITSGDAYLIYLKLYGFELAVCASPIEIADRLGRIWGELRVTTNQDAIAYLETPTEPASRGGIISDLKGLYKNRLFSKPLRIAFIYERSPQTSGWAAAHDRGRIELERASGGTVETTVFTDCASDEAFDRAVERAVAEQDDLIVTNVPTQATQALRAAVRYPQLKVLNCSVSLSYGAVRTFSTKTYEVKFLLGALAASLSDNHRVGYVADSPVYGTVAGINAFAIGVQTVDPHATVYLKWYSAKDYDWRRELAESDARIVCARDVPNPGNPDESWGLYLVEHDGTEVHLGEPVWEWGRYYERIVQSIRDDSWQRERNELHDRALNYWWGLSSGVMDVHICDCVPARQRSLVEIFKQSMLSGQTHPFAGELKSQTELVQPAGAGRLSSMQIARMAWLNQNVVGRLPEVRELSDRGLDEVVAGGVIPVNPTLAARREAKR</sequence>
<dbReference type="InterPro" id="IPR052910">
    <property type="entry name" value="ABC-Purine-Binding"/>
</dbReference>
<dbReference type="Pfam" id="PF02608">
    <property type="entry name" value="Bmp"/>
    <property type="match status" value="1"/>
</dbReference>
<dbReference type="Gene3D" id="3.40.50.2300">
    <property type="match status" value="2"/>
</dbReference>